<dbReference type="CDD" id="cd00586">
    <property type="entry name" value="4HBT"/>
    <property type="match status" value="1"/>
</dbReference>
<evidence type="ECO:0000313" key="2">
    <source>
        <dbReference type="Proteomes" id="UP000242712"/>
    </source>
</evidence>
<reference evidence="1 2" key="1">
    <citation type="submission" date="2017-08" db="EMBL/GenBank/DDBJ databases">
        <title>Draft genome sequences of 64 type strains of genus Staph aureus.</title>
        <authorList>
            <person name="Cole K."/>
            <person name="Golubchik T."/>
            <person name="Russell J."/>
            <person name="Foster D."/>
            <person name="Llewelyn M."/>
            <person name="Wilson D."/>
            <person name="Crook D."/>
            <person name="Paul J."/>
        </authorList>
    </citation>
    <scope>NUCLEOTIDE SEQUENCE [LARGE SCALE GENOMIC DNA]</scope>
    <source>
        <strain evidence="1 2">DSM 29875</strain>
    </source>
</reference>
<dbReference type="RefSeq" id="WP_103371821.1">
    <property type="nucleotide sequence ID" value="NZ_CBCRVO010000003.1"/>
</dbReference>
<dbReference type="SUPFAM" id="SSF54637">
    <property type="entry name" value="Thioesterase/thiol ester dehydrase-isomerase"/>
    <property type="match status" value="1"/>
</dbReference>
<proteinExistence type="predicted"/>
<protein>
    <submittedName>
        <fullName evidence="1">3-hydroxyacyl-CoA dehydrogenase</fullName>
    </submittedName>
</protein>
<gene>
    <name evidence="1" type="ORF">CD039_07680</name>
</gene>
<dbReference type="GeneID" id="98298230"/>
<dbReference type="AlphaFoldDB" id="A0A2K4FC34"/>
<comment type="caution">
    <text evidence="1">The sequence shown here is derived from an EMBL/GenBank/DDBJ whole genome shotgun (WGS) entry which is preliminary data.</text>
</comment>
<dbReference type="EMBL" id="PPPX01000011">
    <property type="protein sequence ID" value="POA08861.1"/>
    <property type="molecule type" value="Genomic_DNA"/>
</dbReference>
<keyword evidence="2" id="KW-1185">Reference proteome</keyword>
<dbReference type="InterPro" id="IPR029069">
    <property type="entry name" value="HotDog_dom_sf"/>
</dbReference>
<dbReference type="Pfam" id="PF13279">
    <property type="entry name" value="4HBT_2"/>
    <property type="match status" value="1"/>
</dbReference>
<name>A0A2K4FC34_9STAP</name>
<dbReference type="Gene3D" id="3.10.129.10">
    <property type="entry name" value="Hotdog Thioesterase"/>
    <property type="match status" value="1"/>
</dbReference>
<dbReference type="OrthoDB" id="6117985at2"/>
<dbReference type="Proteomes" id="UP000242712">
    <property type="component" value="Unassembled WGS sequence"/>
</dbReference>
<organism evidence="1 2">
    <name type="scientific">Staphylococcus argensis</name>
    <dbReference type="NCBI Taxonomy" id="1607738"/>
    <lineage>
        <taxon>Bacteria</taxon>
        <taxon>Bacillati</taxon>
        <taxon>Bacillota</taxon>
        <taxon>Bacilli</taxon>
        <taxon>Bacillales</taxon>
        <taxon>Staphylococcaceae</taxon>
        <taxon>Staphylococcus</taxon>
    </lineage>
</organism>
<evidence type="ECO:0000313" key="1">
    <source>
        <dbReference type="EMBL" id="POA08861.1"/>
    </source>
</evidence>
<accession>A0A2K4FC34</accession>
<sequence>MSQQPFTVHQTVPHDYIDHNHHMHDAYYNVIFSQIINDFNYSHGLSLKERDDYQYTLFTAEEHTAYLAQLTEDEPFDVQVWIYNFDMKRIHFVLLLYKEDGTLAATNETMMIGINRQIERTAPFPESYLQQLRDYYQSQPKIQWPKQIGHRLNIPK</sequence>